<gene>
    <name evidence="1" type="ORF">HPS55_06600</name>
</gene>
<dbReference type="RefSeq" id="WP_172324793.1">
    <property type="nucleotide sequence ID" value="NZ_CASQWE010000002.1"/>
</dbReference>
<reference evidence="1 2" key="1">
    <citation type="submission" date="2020-05" db="EMBL/GenBank/DDBJ databases">
        <title>Distinct polysaccharide utilization as determinants for interspecies competition between intestinal Prevotella spp.</title>
        <authorList>
            <person name="Galvez E.J.C."/>
            <person name="Iljazovic A."/>
            <person name="Strowig T."/>
        </authorList>
    </citation>
    <scope>NUCLEOTIDE SEQUENCE [LARGE SCALE GENOMIC DNA]</scope>
    <source>
        <strain evidence="1 2">PROD</strain>
    </source>
</reference>
<dbReference type="Proteomes" id="UP001193734">
    <property type="component" value="Unassembled WGS sequence"/>
</dbReference>
<protein>
    <recommendedName>
        <fullName evidence="3">Phage protein</fullName>
    </recommendedName>
</protein>
<keyword evidence="2" id="KW-1185">Reference proteome</keyword>
<organism evidence="1 2">
    <name type="scientific">Xylanibacter rodentium</name>
    <dbReference type="NCBI Taxonomy" id="2736289"/>
    <lineage>
        <taxon>Bacteria</taxon>
        <taxon>Pseudomonadati</taxon>
        <taxon>Bacteroidota</taxon>
        <taxon>Bacteroidia</taxon>
        <taxon>Bacteroidales</taxon>
        <taxon>Prevotellaceae</taxon>
        <taxon>Xylanibacter</taxon>
    </lineage>
</organism>
<evidence type="ECO:0000313" key="1">
    <source>
        <dbReference type="EMBL" id="NPE13998.1"/>
    </source>
</evidence>
<dbReference type="GeneID" id="82157433"/>
<evidence type="ECO:0000313" key="2">
    <source>
        <dbReference type="Proteomes" id="UP001193734"/>
    </source>
</evidence>
<name>A0ABX2AWB9_9BACT</name>
<accession>A0ABX2AWB9</accession>
<evidence type="ECO:0008006" key="3">
    <source>
        <dbReference type="Google" id="ProtNLM"/>
    </source>
</evidence>
<dbReference type="EMBL" id="JABKKE010000009">
    <property type="protein sequence ID" value="NPE13998.1"/>
    <property type="molecule type" value="Genomic_DNA"/>
</dbReference>
<comment type="caution">
    <text evidence="1">The sequence shown here is derived from an EMBL/GenBank/DDBJ whole genome shotgun (WGS) entry which is preliminary data.</text>
</comment>
<proteinExistence type="predicted"/>
<sequence>MKQQTIPKQIQEAFASEVQRYGNHIYHLGKEAGVAYYGFAYPDDLDICLPSVYGYDGHSVVITDSAEVARLFSLFGVE</sequence>